<comment type="subcellular location">
    <subcellularLocation>
        <location evidence="1">Cell envelope</location>
    </subcellularLocation>
</comment>
<evidence type="ECO:0000313" key="6">
    <source>
        <dbReference type="Proteomes" id="UP001481413"/>
    </source>
</evidence>
<dbReference type="Pfam" id="PF09375">
    <property type="entry name" value="Peptidase_M75"/>
    <property type="match status" value="1"/>
</dbReference>
<evidence type="ECO:0000256" key="3">
    <source>
        <dbReference type="SAM" id="SignalP"/>
    </source>
</evidence>
<feature type="domain" description="Imelysin-like" evidence="4">
    <location>
        <begin position="64"/>
        <end position="351"/>
    </location>
</feature>
<dbReference type="Gene3D" id="1.20.1420.20">
    <property type="entry name" value="M75 peptidase, HXXE motif"/>
    <property type="match status" value="1"/>
</dbReference>
<comment type="caution">
    <text evidence="5">The sequence shown here is derived from an EMBL/GenBank/DDBJ whole genome shotgun (WGS) entry which is preliminary data.</text>
</comment>
<dbReference type="InterPro" id="IPR038352">
    <property type="entry name" value="Imelysin_sf"/>
</dbReference>
<sequence length="407" mass="44192">MLRRTSFKALIAATSVALTACVGQNDGSANTLDDFPFTSMLANYTDNIIIPAADDFSEQSALFATNSALDDYCEAIGSSDEDTYLSSAQSEWRSLMNTWQINELMILGPLAENESVIRNRILSYGSIFQHNACAVDQGVIAAAQTDFSMNSRRDSARGLDAIEYLLFNDDLDHSCPDTTESTQTWNALDDATRKQQRCDYALLLADDLQTQAEKLSIRWQAYRSDYLNPANTPESLSALSDALFYIEELVKDTKIGVPTSIINGGCEDAACPEDVESPYSETSLQNVRINLTTLSRLLEGGDGLGFDDVIATTDFANSGIIESLKTDINAAVSFIDGMDTSLHTAADAQLESGDETGCTNSAANPDAGSVPMCSLYGLLKRITDRLRIDFIAAVDLDLPVRSQSDND</sequence>
<dbReference type="RefSeq" id="WP_353294386.1">
    <property type="nucleotide sequence ID" value="NZ_BAABWH010000003.1"/>
</dbReference>
<dbReference type="InterPro" id="IPR034984">
    <property type="entry name" value="Imelysin-like_IPPA"/>
</dbReference>
<dbReference type="EMBL" id="BAABWH010000003">
    <property type="protein sequence ID" value="GAA6145429.1"/>
    <property type="molecule type" value="Genomic_DNA"/>
</dbReference>
<feature type="signal peptide" evidence="3">
    <location>
        <begin position="1"/>
        <end position="20"/>
    </location>
</feature>
<dbReference type="PROSITE" id="PS51257">
    <property type="entry name" value="PROKAR_LIPOPROTEIN"/>
    <property type="match status" value="1"/>
</dbReference>
<name>A0ABP9ZZ85_9GAMM</name>
<organism evidence="5 6">
    <name type="scientific">Thalassolituus maritimus</name>
    <dbReference type="NCBI Taxonomy" id="484498"/>
    <lineage>
        <taxon>Bacteria</taxon>
        <taxon>Pseudomonadati</taxon>
        <taxon>Pseudomonadota</taxon>
        <taxon>Gammaproteobacteria</taxon>
        <taxon>Oceanospirillales</taxon>
        <taxon>Oceanospirillaceae</taxon>
        <taxon>Thalassolituus</taxon>
    </lineage>
</organism>
<keyword evidence="2 3" id="KW-0732">Signal</keyword>
<dbReference type="CDD" id="cd14659">
    <property type="entry name" value="Imelysin-like_IPPA"/>
    <property type="match status" value="1"/>
</dbReference>
<dbReference type="Proteomes" id="UP001481413">
    <property type="component" value="Unassembled WGS sequence"/>
</dbReference>
<evidence type="ECO:0000256" key="1">
    <source>
        <dbReference type="ARBA" id="ARBA00004196"/>
    </source>
</evidence>
<evidence type="ECO:0000256" key="2">
    <source>
        <dbReference type="ARBA" id="ARBA00022729"/>
    </source>
</evidence>
<proteinExistence type="predicted"/>
<evidence type="ECO:0000313" key="5">
    <source>
        <dbReference type="EMBL" id="GAA6145429.1"/>
    </source>
</evidence>
<feature type="chain" id="PRO_5047477967" description="Imelysin-like domain-containing protein" evidence="3">
    <location>
        <begin position="21"/>
        <end position="407"/>
    </location>
</feature>
<dbReference type="InterPro" id="IPR018976">
    <property type="entry name" value="Imelysin-like"/>
</dbReference>
<reference evidence="5 6" key="1">
    <citation type="submission" date="2024-04" db="EMBL/GenBank/DDBJ databases">
        <title>Draft genome sequence of Thalassolituus maritimus NBRC 116585.</title>
        <authorList>
            <person name="Miyakawa T."/>
            <person name="Kusuya Y."/>
            <person name="Miura T."/>
        </authorList>
    </citation>
    <scope>NUCLEOTIDE SEQUENCE [LARGE SCALE GENOMIC DNA]</scope>
    <source>
        <strain evidence="5 6">5NW40-0001</strain>
    </source>
</reference>
<keyword evidence="6" id="KW-1185">Reference proteome</keyword>
<protein>
    <recommendedName>
        <fullName evidence="4">Imelysin-like domain-containing protein</fullName>
    </recommendedName>
</protein>
<accession>A0ABP9ZZ85</accession>
<gene>
    <name evidence="5" type="ORF">NBRC116585_15470</name>
</gene>
<evidence type="ECO:0000259" key="4">
    <source>
        <dbReference type="Pfam" id="PF09375"/>
    </source>
</evidence>